<dbReference type="Proteomes" id="UP000828941">
    <property type="component" value="Chromosome 2"/>
</dbReference>
<dbReference type="EMBL" id="CM039427">
    <property type="protein sequence ID" value="KAI4354282.1"/>
    <property type="molecule type" value="Genomic_DNA"/>
</dbReference>
<gene>
    <name evidence="1" type="ORF">L6164_003158</name>
</gene>
<protein>
    <submittedName>
        <fullName evidence="1">Uncharacterized protein</fullName>
    </submittedName>
</protein>
<name>A0ACB9PZV7_BAUVA</name>
<proteinExistence type="predicted"/>
<comment type="caution">
    <text evidence="1">The sequence shown here is derived from an EMBL/GenBank/DDBJ whole genome shotgun (WGS) entry which is preliminary data.</text>
</comment>
<sequence length="241" mass="27711">MDTQKNFWLREFSKEESWELFKKKVALIESSKSEELLTIAKEVVAKCEIGKLTKLQLLDLSRCVQIESIPPGVLLNLQMLEVLLMGSSFSKWAVGDQQSTASLAEIKDLRKLNTLAIDVPVQNVLPKEQLFESLHLQRYEVCIGDKWRRFGESKTSRLLKLDLHTGIDTKHYFKSLLDHGEDLHVRRLADLKNVVPDINEKGLIELKHLVVDGNFELQFIADLSEHKDMIFPKLESLDVPY</sequence>
<accession>A0ACB9PZV7</accession>
<evidence type="ECO:0000313" key="1">
    <source>
        <dbReference type="EMBL" id="KAI4354282.1"/>
    </source>
</evidence>
<organism evidence="1 2">
    <name type="scientific">Bauhinia variegata</name>
    <name type="common">Purple orchid tree</name>
    <name type="synonym">Phanera variegata</name>
    <dbReference type="NCBI Taxonomy" id="167791"/>
    <lineage>
        <taxon>Eukaryota</taxon>
        <taxon>Viridiplantae</taxon>
        <taxon>Streptophyta</taxon>
        <taxon>Embryophyta</taxon>
        <taxon>Tracheophyta</taxon>
        <taxon>Spermatophyta</taxon>
        <taxon>Magnoliopsida</taxon>
        <taxon>eudicotyledons</taxon>
        <taxon>Gunneridae</taxon>
        <taxon>Pentapetalae</taxon>
        <taxon>rosids</taxon>
        <taxon>fabids</taxon>
        <taxon>Fabales</taxon>
        <taxon>Fabaceae</taxon>
        <taxon>Cercidoideae</taxon>
        <taxon>Cercideae</taxon>
        <taxon>Bauhiniinae</taxon>
        <taxon>Bauhinia</taxon>
    </lineage>
</organism>
<evidence type="ECO:0000313" key="2">
    <source>
        <dbReference type="Proteomes" id="UP000828941"/>
    </source>
</evidence>
<reference evidence="1 2" key="1">
    <citation type="journal article" date="2022" name="DNA Res.">
        <title>Chromosomal-level genome assembly of the orchid tree Bauhinia variegata (Leguminosae; Cercidoideae) supports the allotetraploid origin hypothesis of Bauhinia.</title>
        <authorList>
            <person name="Zhong Y."/>
            <person name="Chen Y."/>
            <person name="Zheng D."/>
            <person name="Pang J."/>
            <person name="Liu Y."/>
            <person name="Luo S."/>
            <person name="Meng S."/>
            <person name="Qian L."/>
            <person name="Wei D."/>
            <person name="Dai S."/>
            <person name="Zhou R."/>
        </authorList>
    </citation>
    <scope>NUCLEOTIDE SEQUENCE [LARGE SCALE GENOMIC DNA]</scope>
    <source>
        <strain evidence="1">BV-YZ2020</strain>
    </source>
</reference>
<keyword evidence="2" id="KW-1185">Reference proteome</keyword>